<evidence type="ECO:0000313" key="1">
    <source>
        <dbReference type="EMBL" id="MXO98181.1"/>
    </source>
</evidence>
<sequence length="403" mass="42461">MRRGAVIGLGAVALLAVGVAGSGVLGFGMAGSDEASPTAASSASAKPALASSAAAEPAAAGPAAAQDQTGKVWQGKIGNLPVRVCFDGEGSDGRGAYYYTSQLRPIGLNAGEQSGQWTERVNYKDSDATWQIAEITDRHLRGTWRQGSKQLPIDLQAVAWTAAEWSGPCSSDAFLSARMVAPRFADAPKRLGNWAYTERVYQPPAHYTSADLAGFTYAPSRPGDRAILSALAAYLPSGKSSDDYVQCLSGALQPSGTDGDYARTVEPILANDNFLTIAISTSADCGGAHPSMWSEHKSFDRQSGEEINLAGWIGGDRPHDGAATLPRPLRAAVMAQWQGEEECREFVENADYWDIALETRGMVFTPVVPHVATPCAEGQLLGWGALAPFLTPDGKAGQARLKS</sequence>
<accession>A0A6I4TST3</accession>
<dbReference type="OrthoDB" id="4760806at2"/>
<evidence type="ECO:0000313" key="2">
    <source>
        <dbReference type="Proteomes" id="UP000469430"/>
    </source>
</evidence>
<proteinExistence type="predicted"/>
<comment type="caution">
    <text evidence="1">The sequence shown here is derived from an EMBL/GenBank/DDBJ whole genome shotgun (WGS) entry which is preliminary data.</text>
</comment>
<dbReference type="EMBL" id="WTYJ01000001">
    <property type="protein sequence ID" value="MXO98181.1"/>
    <property type="molecule type" value="Genomic_DNA"/>
</dbReference>
<dbReference type="AlphaFoldDB" id="A0A6I4TST3"/>
<keyword evidence="2" id="KW-1185">Reference proteome</keyword>
<gene>
    <name evidence="1" type="ORF">GRI97_04170</name>
</gene>
<protein>
    <recommendedName>
        <fullName evidence="3">DUF3298 domain-containing protein</fullName>
    </recommendedName>
</protein>
<dbReference type="Proteomes" id="UP000469430">
    <property type="component" value="Unassembled WGS sequence"/>
</dbReference>
<dbReference type="RefSeq" id="WP_161389842.1">
    <property type="nucleotide sequence ID" value="NZ_JBHSCP010000001.1"/>
</dbReference>
<name>A0A6I4TST3_9SPHN</name>
<organism evidence="1 2">
    <name type="scientific">Croceibacterium xixiisoli</name>
    <dbReference type="NCBI Taxonomy" id="1476466"/>
    <lineage>
        <taxon>Bacteria</taxon>
        <taxon>Pseudomonadati</taxon>
        <taxon>Pseudomonadota</taxon>
        <taxon>Alphaproteobacteria</taxon>
        <taxon>Sphingomonadales</taxon>
        <taxon>Erythrobacteraceae</taxon>
        <taxon>Croceibacterium</taxon>
    </lineage>
</organism>
<reference evidence="1 2" key="1">
    <citation type="submission" date="2019-12" db="EMBL/GenBank/DDBJ databases">
        <title>Genomic-based taxomic classification of the family Erythrobacteraceae.</title>
        <authorList>
            <person name="Xu L."/>
        </authorList>
    </citation>
    <scope>NUCLEOTIDE SEQUENCE [LARGE SCALE GENOMIC DNA]</scope>
    <source>
        <strain evidence="1 2">S36</strain>
    </source>
</reference>
<evidence type="ECO:0008006" key="3">
    <source>
        <dbReference type="Google" id="ProtNLM"/>
    </source>
</evidence>